<evidence type="ECO:0000259" key="16">
    <source>
        <dbReference type="SMART" id="SM00475"/>
    </source>
</evidence>
<dbReference type="EC" id="2.7.7.7" evidence="14 15"/>
<dbReference type="InterPro" id="IPR012337">
    <property type="entry name" value="RNaseH-like_sf"/>
</dbReference>
<dbReference type="Pfam" id="PF02739">
    <property type="entry name" value="5_3_exonuc_N"/>
    <property type="match status" value="1"/>
</dbReference>
<keyword evidence="8 15" id="KW-0269">Exonuclease</keyword>
<keyword evidence="3 15" id="KW-0548">Nucleotidyltransferase</keyword>
<dbReference type="Pfam" id="PF00476">
    <property type="entry name" value="DNA_pol_A"/>
    <property type="match status" value="1"/>
</dbReference>
<dbReference type="Pfam" id="PF01367">
    <property type="entry name" value="5_3_exonuc"/>
    <property type="match status" value="1"/>
</dbReference>
<dbReference type="InterPro" id="IPR008918">
    <property type="entry name" value="HhH2"/>
</dbReference>
<dbReference type="GO" id="GO:0008409">
    <property type="term" value="F:5'-3' exonuclease activity"/>
    <property type="evidence" value="ECO:0007669"/>
    <property type="project" value="UniProtKB-UniRule"/>
</dbReference>
<dbReference type="NCBIfam" id="TIGR00593">
    <property type="entry name" value="pola"/>
    <property type="match status" value="1"/>
</dbReference>
<dbReference type="Pfam" id="PF22619">
    <property type="entry name" value="DNA_polI_exo1"/>
    <property type="match status" value="1"/>
</dbReference>
<dbReference type="SMART" id="SM00475">
    <property type="entry name" value="53EXOc"/>
    <property type="match status" value="1"/>
</dbReference>
<dbReference type="SUPFAM" id="SSF56672">
    <property type="entry name" value="DNA/RNA polymerases"/>
    <property type="match status" value="1"/>
</dbReference>
<evidence type="ECO:0000259" key="17">
    <source>
        <dbReference type="SMART" id="SM00482"/>
    </source>
</evidence>
<proteinExistence type="inferred from homology"/>
<dbReference type="CDD" id="cd06140">
    <property type="entry name" value="DNA_polA_I_Bacillus_like_exo"/>
    <property type="match status" value="1"/>
</dbReference>
<dbReference type="SUPFAM" id="SSF53098">
    <property type="entry name" value="Ribonuclease H-like"/>
    <property type="match status" value="1"/>
</dbReference>
<evidence type="ECO:0000256" key="8">
    <source>
        <dbReference type="ARBA" id="ARBA00022839"/>
    </source>
</evidence>
<keyword evidence="11 15" id="KW-0234">DNA repair</keyword>
<dbReference type="Gene3D" id="3.40.50.1010">
    <property type="entry name" value="5'-nuclease"/>
    <property type="match status" value="1"/>
</dbReference>
<gene>
    <name evidence="15" type="primary">polA</name>
    <name evidence="18" type="ORF">C884_00060</name>
</gene>
<dbReference type="Gene3D" id="1.10.150.20">
    <property type="entry name" value="5' to 3' exonuclease, C-terminal subdomain"/>
    <property type="match status" value="2"/>
</dbReference>
<evidence type="ECO:0000256" key="1">
    <source>
        <dbReference type="ARBA" id="ARBA00007705"/>
    </source>
</evidence>
<keyword evidence="7 15" id="KW-0378">Hydrolase</keyword>
<dbReference type="CDD" id="cd09859">
    <property type="entry name" value="PIN_53EXO"/>
    <property type="match status" value="1"/>
</dbReference>
<comment type="function">
    <text evidence="15">In addition to polymerase activity, this DNA polymerase exhibits 5'-3' exonuclease activity.</text>
</comment>
<keyword evidence="2 15" id="KW-0808">Transferase</keyword>
<dbReference type="FunFam" id="1.10.150.20:FF:000003">
    <property type="entry name" value="DNA polymerase I"/>
    <property type="match status" value="1"/>
</dbReference>
<dbReference type="Proteomes" id="UP000009877">
    <property type="component" value="Unassembled WGS sequence"/>
</dbReference>
<dbReference type="EMBL" id="ANHZ02000001">
    <property type="protein sequence ID" value="EME37865.1"/>
    <property type="molecule type" value="Genomic_DNA"/>
</dbReference>
<dbReference type="GO" id="GO:0003887">
    <property type="term" value="F:DNA-directed DNA polymerase activity"/>
    <property type="evidence" value="ECO:0007669"/>
    <property type="project" value="UniProtKB-UniRule"/>
</dbReference>
<accession>M2YH79</accession>
<evidence type="ECO:0000256" key="6">
    <source>
        <dbReference type="ARBA" id="ARBA00022763"/>
    </source>
</evidence>
<dbReference type="InterPro" id="IPR036279">
    <property type="entry name" value="5-3_exonuclease_C_sf"/>
</dbReference>
<evidence type="ECO:0000256" key="2">
    <source>
        <dbReference type="ARBA" id="ARBA00022679"/>
    </source>
</evidence>
<dbReference type="InterPro" id="IPR020045">
    <property type="entry name" value="DNA_polI_H3TH"/>
</dbReference>
<evidence type="ECO:0000256" key="4">
    <source>
        <dbReference type="ARBA" id="ARBA00022705"/>
    </source>
</evidence>
<dbReference type="SMART" id="SM00482">
    <property type="entry name" value="POLAc"/>
    <property type="match status" value="1"/>
</dbReference>
<dbReference type="Gene3D" id="3.30.70.370">
    <property type="match status" value="1"/>
</dbReference>
<dbReference type="CDD" id="cd08637">
    <property type="entry name" value="DNA_pol_A_pol_I_C"/>
    <property type="match status" value="1"/>
</dbReference>
<evidence type="ECO:0000256" key="15">
    <source>
        <dbReference type="RuleBase" id="RU004460"/>
    </source>
</evidence>
<keyword evidence="4 15" id="KW-0235">DNA replication</keyword>
<dbReference type="InterPro" id="IPR036397">
    <property type="entry name" value="RNaseH_sf"/>
</dbReference>
<evidence type="ECO:0000256" key="11">
    <source>
        <dbReference type="ARBA" id="ARBA00023204"/>
    </source>
</evidence>
<protein>
    <recommendedName>
        <fullName evidence="14 15">DNA polymerase I</fullName>
        <ecNumber evidence="14 15">2.7.7.7</ecNumber>
    </recommendedName>
</protein>
<dbReference type="InterPro" id="IPR001098">
    <property type="entry name" value="DNA-dir_DNA_pol_A_palm_dom"/>
</dbReference>
<dbReference type="PROSITE" id="PS00447">
    <property type="entry name" value="DNA_POLYMERASE_A"/>
    <property type="match status" value="1"/>
</dbReference>
<evidence type="ECO:0000313" key="18">
    <source>
        <dbReference type="EMBL" id="EME37865.1"/>
    </source>
</evidence>
<dbReference type="SMART" id="SM00279">
    <property type="entry name" value="HhH2"/>
    <property type="match status" value="1"/>
</dbReference>
<dbReference type="STRING" id="71999.KPaMU14_06025"/>
<dbReference type="InterPro" id="IPR054690">
    <property type="entry name" value="DNA_polI_exonuclease"/>
</dbReference>
<dbReference type="PRINTS" id="PR00868">
    <property type="entry name" value="DNAPOLI"/>
</dbReference>
<feature type="domain" description="5'-3' exonuclease" evidence="16">
    <location>
        <begin position="38"/>
        <end position="305"/>
    </location>
</feature>
<keyword evidence="6 15" id="KW-0227">DNA damage</keyword>
<evidence type="ECO:0000313" key="19">
    <source>
        <dbReference type="Proteomes" id="UP000009877"/>
    </source>
</evidence>
<dbReference type="GO" id="GO:0006261">
    <property type="term" value="P:DNA-templated DNA replication"/>
    <property type="evidence" value="ECO:0007669"/>
    <property type="project" value="UniProtKB-UniRule"/>
</dbReference>
<dbReference type="PANTHER" id="PTHR10133">
    <property type="entry name" value="DNA POLYMERASE I"/>
    <property type="match status" value="1"/>
</dbReference>
<reference evidence="18 19" key="1">
    <citation type="journal article" date="2014" name="Genome Announc.">
        <title>Draft Genome Sequence of Kocuria palustris PEL.</title>
        <authorList>
            <person name="Sharma G."/>
            <person name="Khatri I."/>
            <person name="Subramanian S."/>
        </authorList>
    </citation>
    <scope>NUCLEOTIDE SEQUENCE [LARGE SCALE GENOMIC DNA]</scope>
    <source>
        <strain evidence="18 19">PEL</strain>
    </source>
</reference>
<dbReference type="PANTHER" id="PTHR10133:SF27">
    <property type="entry name" value="DNA POLYMERASE NU"/>
    <property type="match status" value="1"/>
</dbReference>
<dbReference type="Gene3D" id="3.30.420.10">
    <property type="entry name" value="Ribonuclease H-like superfamily/Ribonuclease H"/>
    <property type="match status" value="1"/>
</dbReference>
<keyword evidence="19" id="KW-1185">Reference proteome</keyword>
<dbReference type="NCBIfam" id="NF004397">
    <property type="entry name" value="PRK05755.1"/>
    <property type="match status" value="1"/>
</dbReference>
<name>M2YH79_9MICC</name>
<dbReference type="GO" id="GO:0006302">
    <property type="term" value="P:double-strand break repair"/>
    <property type="evidence" value="ECO:0007669"/>
    <property type="project" value="TreeGrafter"/>
</dbReference>
<dbReference type="InterPro" id="IPR029060">
    <property type="entry name" value="PIN-like_dom_sf"/>
</dbReference>
<dbReference type="AlphaFoldDB" id="M2YH79"/>
<evidence type="ECO:0000256" key="3">
    <source>
        <dbReference type="ARBA" id="ARBA00022695"/>
    </source>
</evidence>
<dbReference type="CDD" id="cd09898">
    <property type="entry name" value="H3TH_53EXO"/>
    <property type="match status" value="1"/>
</dbReference>
<evidence type="ECO:0000256" key="10">
    <source>
        <dbReference type="ARBA" id="ARBA00023125"/>
    </source>
</evidence>
<evidence type="ECO:0000256" key="12">
    <source>
        <dbReference type="ARBA" id="ARBA00049244"/>
    </source>
</evidence>
<comment type="catalytic activity">
    <reaction evidence="12 15">
        <text>DNA(n) + a 2'-deoxyribonucleoside 5'-triphosphate = DNA(n+1) + diphosphate</text>
        <dbReference type="Rhea" id="RHEA:22508"/>
        <dbReference type="Rhea" id="RHEA-COMP:17339"/>
        <dbReference type="Rhea" id="RHEA-COMP:17340"/>
        <dbReference type="ChEBI" id="CHEBI:33019"/>
        <dbReference type="ChEBI" id="CHEBI:61560"/>
        <dbReference type="ChEBI" id="CHEBI:173112"/>
        <dbReference type="EC" id="2.7.7.7"/>
    </reaction>
</comment>
<feature type="domain" description="DNA-directed DNA polymerase family A palm" evidence="17">
    <location>
        <begin position="720"/>
        <end position="931"/>
    </location>
</feature>
<dbReference type="InterPro" id="IPR002298">
    <property type="entry name" value="DNA_polymerase_A"/>
</dbReference>
<comment type="caution">
    <text evidence="18">The sequence shown here is derived from an EMBL/GenBank/DDBJ whole genome shotgun (WGS) entry which is preliminary data.</text>
</comment>
<dbReference type="RefSeq" id="WP_006213208.1">
    <property type="nucleotide sequence ID" value="NZ_ANHZ02000001.1"/>
</dbReference>
<evidence type="ECO:0000256" key="5">
    <source>
        <dbReference type="ARBA" id="ARBA00022722"/>
    </source>
</evidence>
<dbReference type="InterPro" id="IPR019760">
    <property type="entry name" value="DNA-dir_DNA_pol_A_CS"/>
</dbReference>
<evidence type="ECO:0000256" key="14">
    <source>
        <dbReference type="NCBIfam" id="TIGR00593"/>
    </source>
</evidence>
<dbReference type="InterPro" id="IPR043502">
    <property type="entry name" value="DNA/RNA_pol_sf"/>
</dbReference>
<dbReference type="InterPro" id="IPR018320">
    <property type="entry name" value="DNA_polymerase_1"/>
</dbReference>
<dbReference type="InterPro" id="IPR020046">
    <property type="entry name" value="5-3_exonucl_a-hlix_arch_N"/>
</dbReference>
<comment type="similarity">
    <text evidence="1 15">Belongs to the DNA polymerase type-A family.</text>
</comment>
<organism evidence="18 19">
    <name type="scientific">Kocuria palustris PEL</name>
    <dbReference type="NCBI Taxonomy" id="1236550"/>
    <lineage>
        <taxon>Bacteria</taxon>
        <taxon>Bacillati</taxon>
        <taxon>Actinomycetota</taxon>
        <taxon>Actinomycetes</taxon>
        <taxon>Micrococcales</taxon>
        <taxon>Micrococcaceae</taxon>
        <taxon>Kocuria</taxon>
    </lineage>
</organism>
<dbReference type="Gene3D" id="1.20.1060.10">
    <property type="entry name" value="Taq DNA Polymerase, Chain T, domain 4"/>
    <property type="match status" value="1"/>
</dbReference>
<dbReference type="FunFam" id="1.10.150.20:FF:000002">
    <property type="entry name" value="DNA polymerase I"/>
    <property type="match status" value="1"/>
</dbReference>
<comment type="function">
    <text evidence="13">In addition to polymerase activity, this DNA polymerase exhibits 3'-5' and 5'-3' exonuclease activity.</text>
</comment>
<keyword evidence="5" id="KW-0540">Nuclease</keyword>
<dbReference type="FunFam" id="3.40.50.1010:FF:000001">
    <property type="entry name" value="DNA polymerase I"/>
    <property type="match status" value="1"/>
</dbReference>
<dbReference type="SUPFAM" id="SSF47807">
    <property type="entry name" value="5' to 3' exonuclease, C-terminal subdomain"/>
    <property type="match status" value="1"/>
</dbReference>
<keyword evidence="9 15" id="KW-0239">DNA-directed DNA polymerase</keyword>
<sequence length="968" mass="105520">MSTKTSTETAAPASVTIGIKTDDPVEIPLPQRIERPERRLLLIDGHSLAFRAFFALSRAAEYGSGPSFVTSDGTHTEAVYGFLNTMAKMLREQKPTHLVVTFDLDGPTLRSQEYGEYKGGRDETPEEFHGQVQRIQEILQALNIPIVTKEGYEADDVLATLSAAGSAQEFEVLVFSGDRDAFQMVDENVTIVYPGRTPSDLRLMDAAAVMEKYKVAPQNYPDLAALTGEQADNLPGVPGVGPGFAAKWIEAYGRVESIIDNADKITGKKGEALRENLDLVRRNRKLNRLETTLELGFDLADAALPAPDAEKVDELFDALEFGSGLRGRLFDALAADDDSPRASAPTIESVEDAESSAELTAWLEDAEGEVVVRPIRHDDDARLPGAREITELLLVRAGAEAKSPSALRLDLTASDAQLESTLAAWLADAEQPKVAVGLKELWKSLTVRGLELAGAVDDIQLSAYLLEPARTHYDLEGLLATHLDIEVEQFREDDSAAEGQTALDVSAGEPGTAARTSQARLLHEASLALSTLELSRVLREKLQADDQLGLLTDMDLPLARILGQMELTGVAVDAQRVAELIDDLDGPIQQAWDTAQEIVSRKEGAAEINLGSTKQLQVVLFETLGLPPTKKIKTGYTTSASAVADLLGKVDPDSEGARFLLALMRWRDFTKLRQIVQGLRQAVAEDDRIHTDYQQTVAATGRLSSTDPNLQNIPVRSQEGRRTRAVFVVGQDDQGPFETLVTADYSQIEMRVMAHLSGDEGLIEAFRAGEDLHRYVGSKVFGVAPEDVTPEMRSKVKAMSYGLVYGLSSYGLSQQLQISVDEARTMMSDYFKRFGGVRDFLRGVVEEAREVGYTATIDGRRRYLPDLASDNRQARQGAERAALNAPIQGSAADIIKRAMINVDAELSREGLRSRVLLQVHDELVVEAAPGEVERVTEILREQMGAAAELTVPLEVNVGTGPDWNAAAH</sequence>
<evidence type="ECO:0000256" key="7">
    <source>
        <dbReference type="ARBA" id="ARBA00022801"/>
    </source>
</evidence>
<evidence type="ECO:0000256" key="13">
    <source>
        <dbReference type="ARBA" id="ARBA00053603"/>
    </source>
</evidence>
<dbReference type="GO" id="GO:0003677">
    <property type="term" value="F:DNA binding"/>
    <property type="evidence" value="ECO:0007669"/>
    <property type="project" value="UniProtKB-UniRule"/>
</dbReference>
<evidence type="ECO:0000256" key="9">
    <source>
        <dbReference type="ARBA" id="ARBA00022932"/>
    </source>
</evidence>
<dbReference type="SUPFAM" id="SSF88723">
    <property type="entry name" value="PIN domain-like"/>
    <property type="match status" value="1"/>
</dbReference>
<keyword evidence="10 15" id="KW-0238">DNA-binding</keyword>
<dbReference type="InterPro" id="IPR002421">
    <property type="entry name" value="5-3_exonuclease"/>
</dbReference>